<keyword evidence="8" id="KW-1185">Reference proteome</keyword>
<dbReference type="OrthoDB" id="5469508at2"/>
<dbReference type="InterPro" id="IPR028082">
    <property type="entry name" value="Peripla_BP_I"/>
</dbReference>
<evidence type="ECO:0000256" key="2">
    <source>
        <dbReference type="ARBA" id="ARBA00022448"/>
    </source>
</evidence>
<dbReference type="EMBL" id="NJIH01000001">
    <property type="protein sequence ID" value="OWT66290.1"/>
    <property type="molecule type" value="Genomic_DNA"/>
</dbReference>
<dbReference type="Gene3D" id="3.40.50.2300">
    <property type="match status" value="2"/>
</dbReference>
<keyword evidence="4" id="KW-0029">Amino-acid transport</keyword>
<reference evidence="8" key="1">
    <citation type="submission" date="2017-06" db="EMBL/GenBank/DDBJ databases">
        <title>Herbaspirillum phytohormonus sp. nov., isolated from the root nodule of Robinia pseudoacacia in lead-zinc mine.</title>
        <authorList>
            <person name="Fan M."/>
            <person name="Lin Y."/>
        </authorList>
    </citation>
    <scope>NUCLEOTIDE SEQUENCE [LARGE SCALE GENOMIC DNA]</scope>
    <source>
        <strain evidence="8">SC-089</strain>
    </source>
</reference>
<dbReference type="RefSeq" id="WP_088601418.1">
    <property type="nucleotide sequence ID" value="NZ_NJIH01000001.1"/>
</dbReference>
<dbReference type="PANTHER" id="PTHR47151">
    <property type="entry name" value="LEU/ILE/VAL-BINDING ABC TRANSPORTER SUBUNIT"/>
    <property type="match status" value="1"/>
</dbReference>
<dbReference type="AlphaFoldDB" id="A0A225N2G3"/>
<feature type="chain" id="PRO_5012488625" evidence="5">
    <location>
        <begin position="27"/>
        <end position="377"/>
    </location>
</feature>
<comment type="similarity">
    <text evidence="1">Belongs to the leucine-binding protein family.</text>
</comment>
<dbReference type="Pfam" id="PF13458">
    <property type="entry name" value="Peripla_BP_6"/>
    <property type="match status" value="1"/>
</dbReference>
<dbReference type="PRINTS" id="PR00337">
    <property type="entry name" value="LEUILEVALBP"/>
</dbReference>
<evidence type="ECO:0000256" key="5">
    <source>
        <dbReference type="SAM" id="SignalP"/>
    </source>
</evidence>
<evidence type="ECO:0000313" key="7">
    <source>
        <dbReference type="EMBL" id="OWT66290.1"/>
    </source>
</evidence>
<dbReference type="Proteomes" id="UP000214603">
    <property type="component" value="Unassembled WGS sequence"/>
</dbReference>
<gene>
    <name evidence="7" type="ORF">CEY11_00665</name>
</gene>
<dbReference type="InterPro" id="IPR028081">
    <property type="entry name" value="Leu-bd"/>
</dbReference>
<dbReference type="CDD" id="cd06342">
    <property type="entry name" value="PBP1_ABC_LIVBP-like"/>
    <property type="match status" value="1"/>
</dbReference>
<dbReference type="GO" id="GO:0006865">
    <property type="term" value="P:amino acid transport"/>
    <property type="evidence" value="ECO:0007669"/>
    <property type="project" value="UniProtKB-KW"/>
</dbReference>
<dbReference type="InterPro" id="IPR000709">
    <property type="entry name" value="Leu_Ile_Val-bd"/>
</dbReference>
<keyword evidence="3 5" id="KW-0732">Signal</keyword>
<sequence>MNIRYTPAAAAIGLAIGMLVSASAGAADTIRVAVAGPFTGPVTQYGEMVKQGVDTAIEQINAQGGVLGKKLVAVTMDDACEPKQGPVVANRVVNEKIHYVVGHVCSGATIAATDIYNDEGVVMISPSATSPAVTDGKNYDFIFRTIGRDDQQGPAAADFIAKQIKPKRVAILHDKQSYGQGIATAVKKELEKDGIKVVMFEGINAGDSDYSAVITKLKSVDADFVYYGGYHPEMGLLLRQGAEQGLKARFMGPEGVGNADINAIAGPAVEGMLLTLPADYSKNPANAAVVKAFKDKKRDASGAFQLTAYSALLAIADGIKGVGADDPTKVAAYLHSHAIDTPLGKISWNKQGDLTNFKFEVFTWHKDGTKTAYQYQK</sequence>
<feature type="domain" description="Leucine-binding protein" evidence="6">
    <location>
        <begin position="29"/>
        <end position="368"/>
    </location>
</feature>
<evidence type="ECO:0000259" key="6">
    <source>
        <dbReference type="Pfam" id="PF13458"/>
    </source>
</evidence>
<proteinExistence type="inferred from homology"/>
<evidence type="ECO:0000313" key="8">
    <source>
        <dbReference type="Proteomes" id="UP000214603"/>
    </source>
</evidence>
<evidence type="ECO:0000256" key="1">
    <source>
        <dbReference type="ARBA" id="ARBA00010062"/>
    </source>
</evidence>
<evidence type="ECO:0000256" key="4">
    <source>
        <dbReference type="ARBA" id="ARBA00022970"/>
    </source>
</evidence>
<evidence type="ECO:0000256" key="3">
    <source>
        <dbReference type="ARBA" id="ARBA00022729"/>
    </source>
</evidence>
<dbReference type="PANTHER" id="PTHR47151:SF3">
    <property type="entry name" value="LEUCINE-SPECIFIC-BINDING PROTEIN"/>
    <property type="match status" value="1"/>
</dbReference>
<feature type="signal peptide" evidence="5">
    <location>
        <begin position="1"/>
        <end position="26"/>
    </location>
</feature>
<name>A0A225N2G3_9BURK</name>
<comment type="caution">
    <text evidence="7">The sequence shown here is derived from an EMBL/GenBank/DDBJ whole genome shotgun (WGS) entry which is preliminary data.</text>
</comment>
<keyword evidence="2" id="KW-0813">Transport</keyword>
<dbReference type="NCBIfam" id="NF011933">
    <property type="entry name" value="PRK15404.1"/>
    <property type="match status" value="1"/>
</dbReference>
<organism evidence="7 8">
    <name type="scientific">Candidimonas nitroreducens</name>
    <dbReference type="NCBI Taxonomy" id="683354"/>
    <lineage>
        <taxon>Bacteria</taxon>
        <taxon>Pseudomonadati</taxon>
        <taxon>Pseudomonadota</taxon>
        <taxon>Betaproteobacteria</taxon>
        <taxon>Burkholderiales</taxon>
        <taxon>Alcaligenaceae</taxon>
        <taxon>Candidimonas</taxon>
    </lineage>
</organism>
<dbReference type="SUPFAM" id="SSF53822">
    <property type="entry name" value="Periplasmic binding protein-like I"/>
    <property type="match status" value="1"/>
</dbReference>
<accession>A0A225N2G3</accession>
<protein>
    <submittedName>
        <fullName evidence="7">Leucine ABC transporter subunit substrate-binding protein LivK</fullName>
    </submittedName>
</protein>